<evidence type="ECO:0000256" key="11">
    <source>
        <dbReference type="PIRSR" id="PIRSR630616-3"/>
    </source>
</evidence>
<dbReference type="SUPFAM" id="SSF56112">
    <property type="entry name" value="Protein kinase-like (PK-like)"/>
    <property type="match status" value="1"/>
</dbReference>
<dbReference type="InterPro" id="IPR030616">
    <property type="entry name" value="Aur-like"/>
</dbReference>
<evidence type="ECO:0000256" key="2">
    <source>
        <dbReference type="ARBA" id="ARBA00022527"/>
    </source>
</evidence>
<protein>
    <recommendedName>
        <fullName evidence="1">non-specific serine/threonine protein kinase</fullName>
        <ecNumber evidence="1">2.7.11.1</ecNumber>
    </recommendedName>
</protein>
<dbReference type="Pfam" id="PF00069">
    <property type="entry name" value="Pkinase"/>
    <property type="match status" value="1"/>
</dbReference>
<comment type="catalytic activity">
    <reaction evidence="7">
        <text>L-threonyl-[protein] + ATP = O-phospho-L-threonyl-[protein] + ADP + H(+)</text>
        <dbReference type="Rhea" id="RHEA:46608"/>
        <dbReference type="Rhea" id="RHEA-COMP:11060"/>
        <dbReference type="Rhea" id="RHEA-COMP:11605"/>
        <dbReference type="ChEBI" id="CHEBI:15378"/>
        <dbReference type="ChEBI" id="CHEBI:30013"/>
        <dbReference type="ChEBI" id="CHEBI:30616"/>
        <dbReference type="ChEBI" id="CHEBI:61977"/>
        <dbReference type="ChEBI" id="CHEBI:456216"/>
        <dbReference type="EC" id="2.7.11.1"/>
    </reaction>
</comment>
<dbReference type="Proteomes" id="UP000014680">
    <property type="component" value="Unassembled WGS sequence"/>
</dbReference>
<feature type="compositionally biased region" description="Basic and acidic residues" evidence="12">
    <location>
        <begin position="279"/>
        <end position="298"/>
    </location>
</feature>
<keyword evidence="4 10" id="KW-0547">Nucleotide-binding</keyword>
<dbReference type="SMART" id="SM00220">
    <property type="entry name" value="S_TKc"/>
    <property type="match status" value="1"/>
</dbReference>
<dbReference type="FunFam" id="1.10.510.10:FF:000571">
    <property type="entry name" value="Maternal embryonic leucine zipper kinase"/>
    <property type="match status" value="1"/>
</dbReference>
<feature type="compositionally biased region" description="Basic and acidic residues" evidence="12">
    <location>
        <begin position="144"/>
        <end position="163"/>
    </location>
</feature>
<dbReference type="RefSeq" id="XP_004261748.1">
    <property type="nucleotide sequence ID" value="XM_004261700.1"/>
</dbReference>
<dbReference type="InterPro" id="IPR000719">
    <property type="entry name" value="Prot_kinase_dom"/>
</dbReference>
<dbReference type="GO" id="GO:0106310">
    <property type="term" value="F:protein serine kinase activity"/>
    <property type="evidence" value="ECO:0007669"/>
    <property type="project" value="RHEA"/>
</dbReference>
<keyword evidence="15" id="KW-1185">Reference proteome</keyword>
<evidence type="ECO:0000259" key="13">
    <source>
        <dbReference type="PROSITE" id="PS50011"/>
    </source>
</evidence>
<dbReference type="OMA" id="CQIEFNI"/>
<evidence type="ECO:0000256" key="12">
    <source>
        <dbReference type="SAM" id="MobiDB-lite"/>
    </source>
</evidence>
<dbReference type="GeneID" id="14893975"/>
<dbReference type="EC" id="2.7.11.1" evidence="1"/>
<feature type="region of interest" description="Disordered" evidence="12">
    <location>
        <begin position="144"/>
        <end position="317"/>
    </location>
</feature>
<dbReference type="AlphaFoldDB" id="A0A0A1UHA4"/>
<dbReference type="PANTHER" id="PTHR24350">
    <property type="entry name" value="SERINE/THREONINE-PROTEIN KINASE IAL-RELATED"/>
    <property type="match status" value="1"/>
</dbReference>
<keyword evidence="3 14" id="KW-0808">Transferase</keyword>
<dbReference type="InterPro" id="IPR008271">
    <property type="entry name" value="Ser/Thr_kinase_AS"/>
</dbReference>
<feature type="active site" description="Proton acceptor" evidence="9">
    <location>
        <position position="488"/>
    </location>
</feature>
<dbReference type="Gene3D" id="1.10.510.10">
    <property type="entry name" value="Transferase(Phosphotransferase) domain 1"/>
    <property type="match status" value="1"/>
</dbReference>
<evidence type="ECO:0000256" key="10">
    <source>
        <dbReference type="PIRSR" id="PIRSR630616-2"/>
    </source>
</evidence>
<dbReference type="OrthoDB" id="40902at2759"/>
<organism evidence="14 15">
    <name type="scientific">Entamoeba invadens IP1</name>
    <dbReference type="NCBI Taxonomy" id="370355"/>
    <lineage>
        <taxon>Eukaryota</taxon>
        <taxon>Amoebozoa</taxon>
        <taxon>Evosea</taxon>
        <taxon>Archamoebae</taxon>
        <taxon>Mastigamoebida</taxon>
        <taxon>Entamoebidae</taxon>
        <taxon>Entamoeba</taxon>
    </lineage>
</organism>
<proteinExistence type="predicted"/>
<dbReference type="PROSITE" id="PS50011">
    <property type="entry name" value="PROTEIN_KINASE_DOM"/>
    <property type="match status" value="1"/>
</dbReference>
<accession>A0A0A1UHA4</accession>
<feature type="domain" description="Protein kinase" evidence="13">
    <location>
        <begin position="367"/>
        <end position="622"/>
    </location>
</feature>
<evidence type="ECO:0000256" key="6">
    <source>
        <dbReference type="ARBA" id="ARBA00022840"/>
    </source>
</evidence>
<sequence>MHRRQVTPEYKVESNFTRFKHLIDNGWTVDHKNAKRICITIPDSVGFLKLMEVNKTDDMKMKEIEQTASQIASLMKSQTSLKLTKKKVVLEQTKVQNSKPVWRPIKRGKTLEDLELDKHKISKNKLLSRSFVTLSAADREQLKNLKGEERTKQLLSFGKDKPKSPRAKSPRTAQSDDLEKLKAKCDKAQLHEIGSPIVEPQKDEKLQVEKHEEKMEVKKEEKSPVTPPKKKSTKKTKKEKNFKLSTLLNSNFSSRHTSDLVSEQQEEKPNNVVEPTQQQKKDVQLIKEVKFEVPKSPEHLGSPRSPKLSPSPEFDDSDEIVIKNSDSESAEKVPVDRPETPTIDKKDAIHIENPFVYARPCNIEEVYDMKEMVGRGGFSVVHRVVNRESGQEEALKVIEKDLIDDRVREALEREIGITRNLKHENVVQVFDVLEDEEYIYVAMEYITAGSLFARIMKKPLSEQEGQWVGYQLARTLYYLHSNGICHRDVKPENILISDEKELNIKLIDFGLAKNFRDEGLNTPCGTALYAAPEILMKKESYTCGVDIWCVGISVFVAMCGYQPFDGDNLEENLQQMRIGDVNFDEDEWGVISVVCKNFILGCLKMNCEKRLTAETMLIHPWLYGPTVYVNPYFQKLLASFV</sequence>
<keyword evidence="5 14" id="KW-0418">Kinase</keyword>
<dbReference type="CDD" id="cd05117">
    <property type="entry name" value="STKc_CAMK"/>
    <property type="match status" value="1"/>
</dbReference>
<evidence type="ECO:0000256" key="9">
    <source>
        <dbReference type="PIRSR" id="PIRSR630616-1"/>
    </source>
</evidence>
<evidence type="ECO:0000256" key="4">
    <source>
        <dbReference type="ARBA" id="ARBA00022741"/>
    </source>
</evidence>
<dbReference type="InterPro" id="IPR011009">
    <property type="entry name" value="Kinase-like_dom_sf"/>
</dbReference>
<evidence type="ECO:0000256" key="5">
    <source>
        <dbReference type="ARBA" id="ARBA00022777"/>
    </source>
</evidence>
<feature type="compositionally biased region" description="Basic residues" evidence="12">
    <location>
        <begin position="228"/>
        <end position="240"/>
    </location>
</feature>
<feature type="compositionally biased region" description="Basic and acidic residues" evidence="12">
    <location>
        <begin position="200"/>
        <end position="223"/>
    </location>
</feature>
<evidence type="ECO:0000256" key="3">
    <source>
        <dbReference type="ARBA" id="ARBA00022679"/>
    </source>
</evidence>
<feature type="binding site" evidence="10">
    <location>
        <position position="396"/>
    </location>
    <ligand>
        <name>ATP</name>
        <dbReference type="ChEBI" id="CHEBI:30616"/>
    </ligand>
</feature>
<keyword evidence="6 10" id="KW-0067">ATP-binding</keyword>
<evidence type="ECO:0000256" key="7">
    <source>
        <dbReference type="ARBA" id="ARBA00047899"/>
    </source>
</evidence>
<feature type="binding site" evidence="10">
    <location>
        <position position="508"/>
    </location>
    <ligand>
        <name>ATP</name>
        <dbReference type="ChEBI" id="CHEBI:30616"/>
    </ligand>
</feature>
<evidence type="ECO:0000313" key="15">
    <source>
        <dbReference type="Proteomes" id="UP000014680"/>
    </source>
</evidence>
<evidence type="ECO:0000256" key="8">
    <source>
        <dbReference type="ARBA" id="ARBA00048679"/>
    </source>
</evidence>
<keyword evidence="2" id="KW-0723">Serine/threonine-protein kinase</keyword>
<comment type="catalytic activity">
    <reaction evidence="8">
        <text>L-seryl-[protein] + ATP = O-phospho-L-seryl-[protein] + ADP + H(+)</text>
        <dbReference type="Rhea" id="RHEA:17989"/>
        <dbReference type="Rhea" id="RHEA-COMP:9863"/>
        <dbReference type="Rhea" id="RHEA-COMP:11604"/>
        <dbReference type="ChEBI" id="CHEBI:15378"/>
        <dbReference type="ChEBI" id="CHEBI:29999"/>
        <dbReference type="ChEBI" id="CHEBI:30616"/>
        <dbReference type="ChEBI" id="CHEBI:83421"/>
        <dbReference type="ChEBI" id="CHEBI:456216"/>
        <dbReference type="EC" id="2.7.11.1"/>
    </reaction>
</comment>
<dbReference type="EMBL" id="KB206169">
    <property type="protein sequence ID" value="ELP94977.1"/>
    <property type="molecule type" value="Genomic_DNA"/>
</dbReference>
<feature type="compositionally biased region" description="Basic and acidic residues" evidence="12">
    <location>
        <begin position="177"/>
        <end position="190"/>
    </location>
</feature>
<name>A0A0A1UHA4_ENTIV</name>
<feature type="cross-link" description="Glycyl lysine isopeptide (Lys-Gly) (interchain with G-Cter in SUMO2)" evidence="11">
    <location>
        <position position="490"/>
    </location>
</feature>
<dbReference type="GO" id="GO:0004674">
    <property type="term" value="F:protein serine/threonine kinase activity"/>
    <property type="evidence" value="ECO:0007669"/>
    <property type="project" value="UniProtKB-KW"/>
</dbReference>
<evidence type="ECO:0000256" key="1">
    <source>
        <dbReference type="ARBA" id="ARBA00012513"/>
    </source>
</evidence>
<reference evidence="14 15" key="1">
    <citation type="submission" date="2012-10" db="EMBL/GenBank/DDBJ databases">
        <authorList>
            <person name="Zafar N."/>
            <person name="Inman J."/>
            <person name="Hall N."/>
            <person name="Lorenzi H."/>
            <person name="Caler E."/>
        </authorList>
    </citation>
    <scope>NUCLEOTIDE SEQUENCE [LARGE SCALE GENOMIC DNA]</scope>
    <source>
        <strain evidence="14 15">IP1</strain>
    </source>
</reference>
<dbReference type="KEGG" id="eiv:EIN_251210"/>
<feature type="compositionally biased region" description="Polar residues" evidence="12">
    <location>
        <begin position="243"/>
        <end position="263"/>
    </location>
</feature>
<evidence type="ECO:0000313" key="14">
    <source>
        <dbReference type="EMBL" id="ELP94977.1"/>
    </source>
</evidence>
<dbReference type="VEuPathDB" id="AmoebaDB:EIN_251210"/>
<gene>
    <name evidence="14" type="ORF">EIN_251210</name>
</gene>
<dbReference type="GO" id="GO:0005524">
    <property type="term" value="F:ATP binding"/>
    <property type="evidence" value="ECO:0007669"/>
    <property type="project" value="UniProtKB-KW"/>
</dbReference>
<feature type="binding site" evidence="10">
    <location>
        <begin position="492"/>
        <end position="493"/>
    </location>
    <ligand>
        <name>ATP</name>
        <dbReference type="ChEBI" id="CHEBI:30616"/>
    </ligand>
</feature>
<dbReference type="PROSITE" id="PS00108">
    <property type="entry name" value="PROTEIN_KINASE_ST"/>
    <property type="match status" value="1"/>
</dbReference>
<dbReference type="FunFam" id="3.30.200.20:FF:000042">
    <property type="entry name" value="Aurora kinase A"/>
    <property type="match status" value="1"/>
</dbReference>